<proteinExistence type="predicted"/>
<feature type="non-terminal residue" evidence="1">
    <location>
        <position position="1"/>
    </location>
</feature>
<keyword evidence="1" id="KW-0808">Transferase</keyword>
<name>A0A5D0JKK2_9FLAO</name>
<gene>
    <name evidence="1" type="ORF">FUA24_00620</name>
</gene>
<accession>A0A5D0JKK2</accession>
<sequence>QLIYNHHIFTGGASNKKLLRILPPLNITKAQIDVFFKALKQVL</sequence>
<protein>
    <submittedName>
        <fullName evidence="1">Aspartate aminotransferase family protein</fullName>
    </submittedName>
</protein>
<reference evidence="1 2" key="1">
    <citation type="submission" date="2019-08" db="EMBL/GenBank/DDBJ databases">
        <title>Seonamhaeicola sediminis sp. nov., isolated from marine sediment.</title>
        <authorList>
            <person name="Cao W.R."/>
        </authorList>
    </citation>
    <scope>NUCLEOTIDE SEQUENCE [LARGE SCALE GENOMIC DNA]</scope>
    <source>
        <strain evidence="1 2">B011</strain>
    </source>
</reference>
<dbReference type="Proteomes" id="UP000323930">
    <property type="component" value="Unassembled WGS sequence"/>
</dbReference>
<dbReference type="EMBL" id="VSDQ01000099">
    <property type="protein sequence ID" value="TYA95388.1"/>
    <property type="molecule type" value="Genomic_DNA"/>
</dbReference>
<comment type="caution">
    <text evidence="1">The sequence shown here is derived from an EMBL/GenBank/DDBJ whole genome shotgun (WGS) entry which is preliminary data.</text>
</comment>
<organism evidence="1 2">
    <name type="scientific">Seonamhaeicola marinus</name>
    <dbReference type="NCBI Taxonomy" id="1912246"/>
    <lineage>
        <taxon>Bacteria</taxon>
        <taxon>Pseudomonadati</taxon>
        <taxon>Bacteroidota</taxon>
        <taxon>Flavobacteriia</taxon>
        <taxon>Flavobacteriales</taxon>
        <taxon>Flavobacteriaceae</taxon>
    </lineage>
</organism>
<evidence type="ECO:0000313" key="2">
    <source>
        <dbReference type="Proteomes" id="UP000323930"/>
    </source>
</evidence>
<keyword evidence="2" id="KW-1185">Reference proteome</keyword>
<dbReference type="InterPro" id="IPR015422">
    <property type="entry name" value="PyrdxlP-dep_Trfase_small"/>
</dbReference>
<dbReference type="AlphaFoldDB" id="A0A5D0JKK2"/>
<dbReference type="GO" id="GO:0008483">
    <property type="term" value="F:transaminase activity"/>
    <property type="evidence" value="ECO:0007669"/>
    <property type="project" value="UniProtKB-KW"/>
</dbReference>
<evidence type="ECO:0000313" key="1">
    <source>
        <dbReference type="EMBL" id="TYA95388.1"/>
    </source>
</evidence>
<dbReference type="Gene3D" id="3.90.1150.10">
    <property type="entry name" value="Aspartate Aminotransferase, domain 1"/>
    <property type="match status" value="1"/>
</dbReference>
<keyword evidence="1" id="KW-0032">Aminotransferase</keyword>